<dbReference type="InterPro" id="IPR001173">
    <property type="entry name" value="Glyco_trans_2-like"/>
</dbReference>
<protein>
    <recommendedName>
        <fullName evidence="1">Glycosyltransferase 2-like domain-containing protein</fullName>
    </recommendedName>
</protein>
<dbReference type="SUPFAM" id="SSF53448">
    <property type="entry name" value="Nucleotide-diphospho-sugar transferases"/>
    <property type="match status" value="1"/>
</dbReference>
<sequence>MTSTDPASVPGFIVLAAYRPPAELFSRQLRSIQAQTLTAFQCVIVADGGVDEVRGQVVDAVGTDERFRVVGFEERVGFYSNFERGLEEVPSDAPWVALSDQDDEWRHDKLAILVPALERAALVSGQARVVTYPEGVVVSASTQRRAVTAPALVLENQFSGALCVFRGSLLRTALPFPRYTGPAQVHDHWLAVCAAATGGIAVVDTVVQDYVQHSANVLGEADTARLGWRQTLRRRRDAVRTDTQGAGPRAVARSIYLVNAGWAEVMIDALGTRVVRAPVQQLAAAFGSHRRSGRTVQTVIGAARRREISARSAAVYLVGSALWTLTGGDRRG</sequence>
<dbReference type="GeneID" id="57143060"/>
<accession>A0A4Y3QI97</accession>
<evidence type="ECO:0000313" key="3">
    <source>
        <dbReference type="Proteomes" id="UP000319525"/>
    </source>
</evidence>
<dbReference type="AlphaFoldDB" id="A0A4Y3QI97"/>
<reference evidence="2 3" key="1">
    <citation type="submission" date="2019-06" db="EMBL/GenBank/DDBJ databases">
        <title>Whole genome shotgun sequence of Microbacterium testaceum NBRC 12675.</title>
        <authorList>
            <person name="Hosoyama A."/>
            <person name="Uohara A."/>
            <person name="Ohji S."/>
            <person name="Ichikawa N."/>
        </authorList>
    </citation>
    <scope>NUCLEOTIDE SEQUENCE [LARGE SCALE GENOMIC DNA]</scope>
    <source>
        <strain evidence="2 3">NBRC 12675</strain>
    </source>
</reference>
<dbReference type="OrthoDB" id="153025at2"/>
<organism evidence="2 3">
    <name type="scientific">Microbacterium testaceum</name>
    <name type="common">Aureobacterium testaceum</name>
    <name type="synonym">Brevibacterium testaceum</name>
    <dbReference type="NCBI Taxonomy" id="2033"/>
    <lineage>
        <taxon>Bacteria</taxon>
        <taxon>Bacillati</taxon>
        <taxon>Actinomycetota</taxon>
        <taxon>Actinomycetes</taxon>
        <taxon>Micrococcales</taxon>
        <taxon>Microbacteriaceae</taxon>
        <taxon>Microbacterium</taxon>
    </lineage>
</organism>
<dbReference type="EMBL" id="BJML01000001">
    <property type="protein sequence ID" value="GEB44403.1"/>
    <property type="molecule type" value="Genomic_DNA"/>
</dbReference>
<gene>
    <name evidence="2" type="ORF">MTE01_03480</name>
</gene>
<dbReference type="RefSeq" id="WP_141375382.1">
    <property type="nucleotide sequence ID" value="NZ_BJML01000001.1"/>
</dbReference>
<evidence type="ECO:0000313" key="2">
    <source>
        <dbReference type="EMBL" id="GEB44403.1"/>
    </source>
</evidence>
<dbReference type="Proteomes" id="UP000319525">
    <property type="component" value="Unassembled WGS sequence"/>
</dbReference>
<evidence type="ECO:0000259" key="1">
    <source>
        <dbReference type="Pfam" id="PF00535"/>
    </source>
</evidence>
<dbReference type="InterPro" id="IPR029044">
    <property type="entry name" value="Nucleotide-diphossugar_trans"/>
</dbReference>
<comment type="caution">
    <text evidence="2">The sequence shown here is derived from an EMBL/GenBank/DDBJ whole genome shotgun (WGS) entry which is preliminary data.</text>
</comment>
<name>A0A4Y3QI97_MICTE</name>
<dbReference type="Pfam" id="PF00535">
    <property type="entry name" value="Glycos_transf_2"/>
    <property type="match status" value="1"/>
</dbReference>
<dbReference type="Gene3D" id="3.90.550.10">
    <property type="entry name" value="Spore Coat Polysaccharide Biosynthesis Protein SpsA, Chain A"/>
    <property type="match status" value="1"/>
</dbReference>
<proteinExistence type="predicted"/>
<feature type="domain" description="Glycosyltransferase 2-like" evidence="1">
    <location>
        <begin position="17"/>
        <end position="134"/>
    </location>
</feature>